<evidence type="ECO:0000259" key="3">
    <source>
        <dbReference type="Pfam" id="PF08450"/>
    </source>
</evidence>
<dbReference type="GO" id="GO:0004341">
    <property type="term" value="F:gluconolactonase activity"/>
    <property type="evidence" value="ECO:0007669"/>
    <property type="project" value="TreeGrafter"/>
</dbReference>
<sequence>MTLSSAASALPGAVSDADGWTRLTEPISAWGACPVWRGIEDRLYWIDPALQRVSRLHVPTGRVEHWALPQSPSALAPCRQGGWLLVLPDGIHHATQWQMPLTRLAAAPFDTRLQRFGGGACDPWGRLWVGAHAAADGLGRSPGLYCLRARDRQRPELALVRDGVGDTQALTFSADGRQLLRADLAQGLVQMLPLLSAGRWPAELGMAQPLWRSPPRPAAWRFEDALGRDWIGRPGALALDSAGRCWVALHEGGRILGLSPGGHVVAELTVPAQCPTGLCFGGRDLRTLFVTTARQHRSAAELAHFPGSGAVFARTLPVPGLAAPTYWD</sequence>
<evidence type="ECO:0000313" key="5">
    <source>
        <dbReference type="Proteomes" id="UP000320225"/>
    </source>
</evidence>
<dbReference type="EMBL" id="VJND01000016">
    <property type="protein sequence ID" value="TSE23510.1"/>
    <property type="molecule type" value="Genomic_DNA"/>
</dbReference>
<name>A0A554WIX8_9BURK</name>
<feature type="domain" description="SMP-30/Gluconolactonase/LRE-like region" evidence="3">
    <location>
        <begin position="30"/>
        <end position="294"/>
    </location>
</feature>
<keyword evidence="5" id="KW-1185">Reference proteome</keyword>
<dbReference type="Pfam" id="PF08450">
    <property type="entry name" value="SGL"/>
    <property type="match status" value="1"/>
</dbReference>
<comment type="caution">
    <text evidence="4">The sequence shown here is derived from an EMBL/GenBank/DDBJ whole genome shotgun (WGS) entry which is preliminary data.</text>
</comment>
<dbReference type="OrthoDB" id="9775406at2"/>
<accession>A0A554WIX8</accession>
<dbReference type="InterPro" id="IPR005511">
    <property type="entry name" value="SMP-30"/>
</dbReference>
<dbReference type="PANTHER" id="PTHR10907:SF47">
    <property type="entry name" value="REGUCALCIN"/>
    <property type="match status" value="1"/>
</dbReference>
<dbReference type="InterPro" id="IPR011042">
    <property type="entry name" value="6-blade_b-propeller_TolB-like"/>
</dbReference>
<proteinExistence type="inferred from homology"/>
<dbReference type="Proteomes" id="UP000320225">
    <property type="component" value="Unassembled WGS sequence"/>
</dbReference>
<gene>
    <name evidence="4" type="ORF">Tsedi_02155</name>
</gene>
<dbReference type="InterPro" id="IPR013658">
    <property type="entry name" value="SGL"/>
</dbReference>
<dbReference type="EC" id="3.1.1.99" evidence="4"/>
<dbReference type="PRINTS" id="PR01790">
    <property type="entry name" value="SMP30FAMILY"/>
</dbReference>
<dbReference type="RefSeq" id="WP_143896520.1">
    <property type="nucleotide sequence ID" value="NZ_VJND01000016.1"/>
</dbReference>
<dbReference type="PANTHER" id="PTHR10907">
    <property type="entry name" value="REGUCALCIN"/>
    <property type="match status" value="1"/>
</dbReference>
<reference evidence="4 5" key="1">
    <citation type="submission" date="2019-07" db="EMBL/GenBank/DDBJ databases">
        <title>Tepidimonas sediminis YIM 72259 draft genome.</title>
        <authorList>
            <person name="Da Costa M.S."/>
            <person name="Froufe H.J.C."/>
            <person name="Egas C."/>
            <person name="Albuquerque L."/>
        </authorList>
    </citation>
    <scope>NUCLEOTIDE SEQUENCE [LARGE SCALE GENOMIC DNA]</scope>
    <source>
        <strain evidence="4 5">YIM 72259</strain>
    </source>
</reference>
<dbReference type="GO" id="GO:0019853">
    <property type="term" value="P:L-ascorbic acid biosynthetic process"/>
    <property type="evidence" value="ECO:0007669"/>
    <property type="project" value="TreeGrafter"/>
</dbReference>
<feature type="binding site" evidence="2">
    <location>
        <position position="115"/>
    </location>
    <ligand>
        <name>substrate</name>
    </ligand>
</feature>
<evidence type="ECO:0000256" key="2">
    <source>
        <dbReference type="PIRSR" id="PIRSR605511-2"/>
    </source>
</evidence>
<dbReference type="GO" id="GO:0005509">
    <property type="term" value="F:calcium ion binding"/>
    <property type="evidence" value="ECO:0007669"/>
    <property type="project" value="TreeGrafter"/>
</dbReference>
<keyword evidence="4" id="KW-0378">Hydrolase</keyword>
<organism evidence="4 5">
    <name type="scientific">Tepidimonas sediminis</name>
    <dbReference type="NCBI Taxonomy" id="2588941"/>
    <lineage>
        <taxon>Bacteria</taxon>
        <taxon>Pseudomonadati</taxon>
        <taxon>Pseudomonadota</taxon>
        <taxon>Betaproteobacteria</taxon>
        <taxon>Burkholderiales</taxon>
        <taxon>Tepidimonas</taxon>
    </lineage>
</organism>
<comment type="similarity">
    <text evidence="1">Belongs to the SMP-30/CGR1 family.</text>
</comment>
<dbReference type="AlphaFoldDB" id="A0A554WIX8"/>
<protein>
    <submittedName>
        <fullName evidence="4">6-deoxy-6-sulfogluconolactonase</fullName>
        <ecNumber evidence="4">3.1.1.99</ecNumber>
    </submittedName>
</protein>
<dbReference type="SUPFAM" id="SSF63829">
    <property type="entry name" value="Calcium-dependent phosphotriesterase"/>
    <property type="match status" value="1"/>
</dbReference>
<dbReference type="Gene3D" id="2.120.10.30">
    <property type="entry name" value="TolB, C-terminal domain"/>
    <property type="match status" value="1"/>
</dbReference>
<evidence type="ECO:0000256" key="1">
    <source>
        <dbReference type="ARBA" id="ARBA00008853"/>
    </source>
</evidence>
<evidence type="ECO:0000313" key="4">
    <source>
        <dbReference type="EMBL" id="TSE23510.1"/>
    </source>
</evidence>